<evidence type="ECO:0000256" key="3">
    <source>
        <dbReference type="ARBA" id="ARBA00022727"/>
    </source>
</evidence>
<dbReference type="EC" id="2.7.6.1" evidence="1"/>
<evidence type="ECO:0000256" key="8">
    <source>
        <dbReference type="RuleBase" id="RU004324"/>
    </source>
</evidence>
<dbReference type="SMART" id="SM01400">
    <property type="entry name" value="Pribosyltran_N"/>
    <property type="match status" value="1"/>
</dbReference>
<evidence type="ECO:0000259" key="10">
    <source>
        <dbReference type="Pfam" id="PF13793"/>
    </source>
</evidence>
<keyword evidence="2" id="KW-0808">Transferase</keyword>
<comment type="similarity">
    <text evidence="8">Belongs to the ribose-phosphate pyrophosphokinase family.</text>
</comment>
<name>R6TXV2_9BACT</name>
<feature type="domain" description="Ribose-phosphate pyrophosphokinase N-terminal" evidence="10">
    <location>
        <begin position="23"/>
        <end position="154"/>
    </location>
</feature>
<dbReference type="AlphaFoldDB" id="R6TXV2"/>
<sequence length="387" mass="43962">MCADALFLMENTYYGELSVIGMPGCEKFVEEVDSYLHEWRGSRGSTSYIVAPECKRFGNGEGKAVLHESMRGHDVYIIADMYNYSVRYKMYGTEYPMSPDDHFADLKRVINAIAGKARRITVIMPMLYESRQDKRHVRESLDCAVAMKELENMGVTNIVTFDVHNIGIQNAIPLIGFDNVQPTYQMIKALIKRVPDIQLDKDHLMMISPDEGGMTRCMYYSSMLSLDLGMFYKRRDYTQVVNGKNPIVAHEYLGRSVKGKDVIIVDDIISSGQSIIDVATNLKERGAKRIFAFATFGLFCEGLDSMDRAYADGLITKIFTTNLIYRSPELLSREWYAEVDLGKYVALIVDTLNRDETISHLLKPAERIQALLEKVKENEKTPPQTSV</sequence>
<dbReference type="Pfam" id="PF00156">
    <property type="entry name" value="Pribosyltran"/>
    <property type="match status" value="1"/>
</dbReference>
<evidence type="ECO:0000256" key="2">
    <source>
        <dbReference type="ARBA" id="ARBA00022679"/>
    </source>
</evidence>
<dbReference type="NCBIfam" id="NF005299">
    <property type="entry name" value="PRK06827.1"/>
    <property type="match status" value="1"/>
</dbReference>
<dbReference type="GO" id="GO:0000287">
    <property type="term" value="F:magnesium ion binding"/>
    <property type="evidence" value="ECO:0007669"/>
    <property type="project" value="InterPro"/>
</dbReference>
<dbReference type="EMBL" id="CBFW010000240">
    <property type="protein sequence ID" value="CDC74664.1"/>
    <property type="molecule type" value="Genomic_DNA"/>
</dbReference>
<dbReference type="CDD" id="cd06223">
    <property type="entry name" value="PRTases_typeI"/>
    <property type="match status" value="1"/>
</dbReference>
<dbReference type="InterPro" id="IPR029057">
    <property type="entry name" value="PRTase-like"/>
</dbReference>
<dbReference type="GO" id="GO:0005737">
    <property type="term" value="C:cytoplasm"/>
    <property type="evidence" value="ECO:0007669"/>
    <property type="project" value="TreeGrafter"/>
</dbReference>
<dbReference type="SUPFAM" id="SSF53271">
    <property type="entry name" value="PRTase-like"/>
    <property type="match status" value="2"/>
</dbReference>
<comment type="caution">
    <text evidence="11">The sequence shown here is derived from an EMBL/GenBank/DDBJ whole genome shotgun (WGS) entry which is preliminary data.</text>
</comment>
<feature type="domain" description="Phosphoribosyltransferase" evidence="9">
    <location>
        <begin position="197"/>
        <end position="290"/>
    </location>
</feature>
<accession>R6TXV2</accession>
<dbReference type="InterPro" id="IPR005946">
    <property type="entry name" value="Rib-P_diPkinase"/>
</dbReference>
<dbReference type="PANTHER" id="PTHR10210:SF32">
    <property type="entry name" value="RIBOSE-PHOSPHATE PYROPHOSPHOKINASE 2"/>
    <property type="match status" value="1"/>
</dbReference>
<dbReference type="Pfam" id="PF13793">
    <property type="entry name" value="Pribosyltran_N"/>
    <property type="match status" value="1"/>
</dbReference>
<evidence type="ECO:0000256" key="7">
    <source>
        <dbReference type="ARBA" id="ARBA00049535"/>
    </source>
</evidence>
<evidence type="ECO:0000313" key="11">
    <source>
        <dbReference type="EMBL" id="CDC74664.1"/>
    </source>
</evidence>
<keyword evidence="6" id="KW-0067">ATP-binding</keyword>
<evidence type="ECO:0000256" key="4">
    <source>
        <dbReference type="ARBA" id="ARBA00022741"/>
    </source>
</evidence>
<evidence type="ECO:0000256" key="1">
    <source>
        <dbReference type="ARBA" id="ARBA00013247"/>
    </source>
</evidence>
<dbReference type="GO" id="GO:0002189">
    <property type="term" value="C:ribose phosphate diphosphokinase complex"/>
    <property type="evidence" value="ECO:0007669"/>
    <property type="project" value="TreeGrafter"/>
</dbReference>
<evidence type="ECO:0000256" key="5">
    <source>
        <dbReference type="ARBA" id="ARBA00022777"/>
    </source>
</evidence>
<proteinExistence type="inferred from homology"/>
<dbReference type="PANTHER" id="PTHR10210">
    <property type="entry name" value="RIBOSE-PHOSPHATE DIPHOSPHOKINASE FAMILY MEMBER"/>
    <property type="match status" value="1"/>
</dbReference>
<dbReference type="GO" id="GO:0016301">
    <property type="term" value="F:kinase activity"/>
    <property type="evidence" value="ECO:0007669"/>
    <property type="project" value="UniProtKB-KW"/>
</dbReference>
<dbReference type="NCBIfam" id="TIGR01251">
    <property type="entry name" value="ribP_PPkin"/>
    <property type="match status" value="1"/>
</dbReference>
<evidence type="ECO:0000313" key="12">
    <source>
        <dbReference type="Proteomes" id="UP000017938"/>
    </source>
</evidence>
<dbReference type="GO" id="GO:0004749">
    <property type="term" value="F:ribose phosphate diphosphokinase activity"/>
    <property type="evidence" value="ECO:0007669"/>
    <property type="project" value="UniProtKB-EC"/>
</dbReference>
<dbReference type="GO" id="GO:0006015">
    <property type="term" value="P:5-phosphoribose 1-diphosphate biosynthetic process"/>
    <property type="evidence" value="ECO:0007669"/>
    <property type="project" value="TreeGrafter"/>
</dbReference>
<protein>
    <recommendedName>
        <fullName evidence="1">ribose-phosphate diphosphokinase</fullName>
        <ecNumber evidence="1">2.7.6.1</ecNumber>
    </recommendedName>
</protein>
<organism evidence="11 12">
    <name type="scientific">Candidatus Colimorpha enterica</name>
    <dbReference type="NCBI Taxonomy" id="3083063"/>
    <lineage>
        <taxon>Bacteria</taxon>
        <taxon>Pseudomonadati</taxon>
        <taxon>Bacteroidota</taxon>
        <taxon>Bacteroidia</taxon>
        <taxon>Bacteroidales</taxon>
        <taxon>Candidatus Colimorpha</taxon>
    </lineage>
</organism>
<gene>
    <name evidence="11" type="ORF">BN580_01580</name>
</gene>
<comment type="catalytic activity">
    <reaction evidence="7">
        <text>D-ribose 5-phosphate + ATP = 5-phospho-alpha-D-ribose 1-diphosphate + AMP + H(+)</text>
        <dbReference type="Rhea" id="RHEA:15609"/>
        <dbReference type="ChEBI" id="CHEBI:15378"/>
        <dbReference type="ChEBI" id="CHEBI:30616"/>
        <dbReference type="ChEBI" id="CHEBI:58017"/>
        <dbReference type="ChEBI" id="CHEBI:78346"/>
        <dbReference type="ChEBI" id="CHEBI:456215"/>
        <dbReference type="EC" id="2.7.6.1"/>
    </reaction>
</comment>
<dbReference type="InterPro" id="IPR029099">
    <property type="entry name" value="Pribosyltran_N"/>
</dbReference>
<reference evidence="11" key="1">
    <citation type="submission" date="2012-11" db="EMBL/GenBank/DDBJ databases">
        <title>Dependencies among metagenomic species, viruses, plasmids and units of genetic variation.</title>
        <authorList>
            <person name="Nielsen H.B."/>
            <person name="Almeida M."/>
            <person name="Juncker A.S."/>
            <person name="Rasmussen S."/>
            <person name="Li J."/>
            <person name="Sunagawa S."/>
            <person name="Plichta D."/>
            <person name="Gautier L."/>
            <person name="Le Chatelier E."/>
            <person name="Peletier E."/>
            <person name="Bonde I."/>
            <person name="Nielsen T."/>
            <person name="Manichanh C."/>
            <person name="Arumugam M."/>
            <person name="Batto J."/>
            <person name="Santos M.B.Q.D."/>
            <person name="Blom N."/>
            <person name="Borruel N."/>
            <person name="Burgdorf K.S."/>
            <person name="Boumezbeur F."/>
            <person name="Casellas F."/>
            <person name="Dore J."/>
            <person name="Guarner F."/>
            <person name="Hansen T."/>
            <person name="Hildebrand F."/>
            <person name="Kaas R.S."/>
            <person name="Kennedy S."/>
            <person name="Kristiansen K."/>
            <person name="Kultima J.R."/>
            <person name="Leonard P."/>
            <person name="Levenez F."/>
            <person name="Lund O."/>
            <person name="Moumen B."/>
            <person name="Le Paslier D."/>
            <person name="Pons N."/>
            <person name="Pedersen O."/>
            <person name="Prifti E."/>
            <person name="Qin J."/>
            <person name="Raes J."/>
            <person name="Tap J."/>
            <person name="Tims S."/>
            <person name="Ussery D.W."/>
            <person name="Yamada T."/>
            <person name="MetaHit consortium"/>
            <person name="Renault P."/>
            <person name="Sicheritz-Ponten T."/>
            <person name="Bork P."/>
            <person name="Wang J."/>
            <person name="Brunak S."/>
            <person name="Ehrlich S.D."/>
        </authorList>
    </citation>
    <scope>NUCLEOTIDE SEQUENCE [LARGE SCALE GENOMIC DNA]</scope>
</reference>
<dbReference type="GO" id="GO:0006164">
    <property type="term" value="P:purine nucleotide biosynthetic process"/>
    <property type="evidence" value="ECO:0007669"/>
    <property type="project" value="TreeGrafter"/>
</dbReference>
<evidence type="ECO:0000259" key="9">
    <source>
        <dbReference type="Pfam" id="PF00156"/>
    </source>
</evidence>
<dbReference type="GO" id="GO:0005524">
    <property type="term" value="F:ATP binding"/>
    <property type="evidence" value="ECO:0007669"/>
    <property type="project" value="UniProtKB-KW"/>
</dbReference>
<evidence type="ECO:0000256" key="6">
    <source>
        <dbReference type="ARBA" id="ARBA00022840"/>
    </source>
</evidence>
<keyword evidence="3 8" id="KW-0545">Nucleotide biosynthesis</keyword>
<keyword evidence="5 11" id="KW-0418">Kinase</keyword>
<dbReference type="Gene3D" id="3.40.50.2020">
    <property type="match status" value="2"/>
</dbReference>
<dbReference type="Proteomes" id="UP000017938">
    <property type="component" value="Unassembled WGS sequence"/>
</dbReference>
<dbReference type="STRING" id="1263015.BN580_01580"/>
<keyword evidence="4" id="KW-0547">Nucleotide-binding</keyword>
<dbReference type="InterPro" id="IPR000836">
    <property type="entry name" value="PRTase_dom"/>
</dbReference>